<dbReference type="AlphaFoldDB" id="M4SW29"/>
<keyword evidence="2" id="KW-1003">Cell membrane</keyword>
<evidence type="ECO:0000256" key="2">
    <source>
        <dbReference type="ARBA" id="ARBA00022475"/>
    </source>
</evidence>
<keyword evidence="6" id="KW-0449">Lipoprotein</keyword>
<evidence type="ECO:0000313" key="9">
    <source>
        <dbReference type="EMBL" id="AGH60618.1"/>
    </source>
</evidence>
<feature type="chain" id="PRO_5004057432" evidence="7">
    <location>
        <begin position="34"/>
        <end position="320"/>
    </location>
</feature>
<dbReference type="EMBL" id="KC613187">
    <property type="protein sequence ID" value="AGH60618.1"/>
    <property type="molecule type" value="Genomic_DNA"/>
</dbReference>
<dbReference type="GO" id="GO:0098552">
    <property type="term" value="C:side of membrane"/>
    <property type="evidence" value="ECO:0007669"/>
    <property type="project" value="UniProtKB-KW"/>
</dbReference>
<dbReference type="Gene3D" id="3.90.150.10">
    <property type="entry name" value="Variant Surface Glycoprotein, subunit A domain 1"/>
    <property type="match status" value="1"/>
</dbReference>
<sequence length="320" mass="33794">MPGVVRAKSLNNPNSHTAAAVVIFLVISTCASANKAPISIDGAEQVCLVSQQLEQAAGYYAETEKKRLETAVKLHKLSREVRTLGSKGDLSNETWVAWLLISLEKELSSTLQTAEEQTQKAIAATVVCGQAAGHLSEFISIFYNAKGTTNFCIATGQSKYAITGSNDKLAECLNEQGKAELKAPAPSPIKPDINAAIKTMSSKKGSLHSSESGKCSLTQHGNNGGEAYAENGQQPTISWGLGIFTVTGNSPAAAANWPHKDKTVAAGTALELCQISINAANTGFAHDNAKVAALVMLDSDTSKIQANLELEPKYITTDYP</sequence>
<name>M4SW29_9TRYP</name>
<feature type="domain" description="Trypanosome variant surface glycoprotein A-type N-terminal" evidence="8">
    <location>
        <begin position="22"/>
        <end position="261"/>
    </location>
</feature>
<keyword evidence="4" id="KW-0472">Membrane</keyword>
<dbReference type="GO" id="GO:0005886">
    <property type="term" value="C:plasma membrane"/>
    <property type="evidence" value="ECO:0007669"/>
    <property type="project" value="UniProtKB-SubCell"/>
</dbReference>
<dbReference type="Pfam" id="PF00913">
    <property type="entry name" value="Trypan_glycop"/>
    <property type="match status" value="1"/>
</dbReference>
<accession>M4SW29</accession>
<organism evidence="9">
    <name type="scientific">Trypanosoma brucei</name>
    <dbReference type="NCBI Taxonomy" id="5691"/>
    <lineage>
        <taxon>Eukaryota</taxon>
        <taxon>Discoba</taxon>
        <taxon>Euglenozoa</taxon>
        <taxon>Kinetoplastea</taxon>
        <taxon>Metakinetoplastina</taxon>
        <taxon>Trypanosomatida</taxon>
        <taxon>Trypanosomatidae</taxon>
        <taxon>Trypanosoma</taxon>
    </lineage>
</organism>
<dbReference type="InterPro" id="IPR001812">
    <property type="entry name" value="Trypano_VSG_A_N_dom"/>
</dbReference>
<comment type="subcellular location">
    <subcellularLocation>
        <location evidence="1">Cell membrane</location>
        <topology evidence="1">Lipid-anchor</topology>
        <topology evidence="1">GPI-anchor</topology>
    </subcellularLocation>
</comment>
<keyword evidence="3" id="KW-0336">GPI-anchor</keyword>
<reference evidence="9" key="1">
    <citation type="submission" date="2013-02" db="EMBL/GenBank/DDBJ databases">
        <authorList>
            <person name="Cross G.A.M."/>
            <person name="Kim H.-S."/>
            <person name="Wickstead B."/>
        </authorList>
    </citation>
    <scope>NUCLEOTIDE SEQUENCE</scope>
    <source>
        <strain evidence="9">Lister 427</strain>
    </source>
</reference>
<evidence type="ECO:0000256" key="1">
    <source>
        <dbReference type="ARBA" id="ARBA00004609"/>
    </source>
</evidence>
<dbReference type="GO" id="GO:0042783">
    <property type="term" value="P:symbiont-mediated evasion of host immune response"/>
    <property type="evidence" value="ECO:0007669"/>
    <property type="project" value="InterPro"/>
</dbReference>
<reference evidence="9" key="2">
    <citation type="journal article" date="2014" name="Mol. Biochem. Parasitol.">
        <title>Capturing the variant surface glycoprotein repertoire (the VSGnome) of Trypanosoma brucei Lister 427.</title>
        <authorList>
            <person name="Cross G.A."/>
            <person name="Kim H.S."/>
            <person name="Wickstead B."/>
        </authorList>
    </citation>
    <scope>NUCLEOTIDE SEQUENCE</scope>
    <source>
        <strain evidence="9">Lister 427</strain>
    </source>
</reference>
<feature type="signal peptide" evidence="7">
    <location>
        <begin position="1"/>
        <end position="33"/>
    </location>
</feature>
<protein>
    <submittedName>
        <fullName evidence="9">Variant surface glycoprotein 1705</fullName>
    </submittedName>
</protein>
<evidence type="ECO:0000256" key="7">
    <source>
        <dbReference type="SAM" id="SignalP"/>
    </source>
</evidence>
<keyword evidence="5" id="KW-0325">Glycoprotein</keyword>
<proteinExistence type="predicted"/>
<dbReference type="VEuPathDB" id="TriTrypDB:Tb427_000159700"/>
<keyword evidence="7" id="KW-0732">Signal</keyword>
<dbReference type="SUPFAM" id="SSF58087">
    <property type="entry name" value="Variant surface glycoprotein (N-terminal domain)"/>
    <property type="match status" value="1"/>
</dbReference>
<evidence type="ECO:0000256" key="6">
    <source>
        <dbReference type="ARBA" id="ARBA00023288"/>
    </source>
</evidence>
<evidence type="ECO:0000256" key="5">
    <source>
        <dbReference type="ARBA" id="ARBA00023180"/>
    </source>
</evidence>
<evidence type="ECO:0000256" key="3">
    <source>
        <dbReference type="ARBA" id="ARBA00022622"/>
    </source>
</evidence>
<evidence type="ECO:0000256" key="4">
    <source>
        <dbReference type="ARBA" id="ARBA00023136"/>
    </source>
</evidence>
<evidence type="ECO:0000259" key="8">
    <source>
        <dbReference type="Pfam" id="PF00913"/>
    </source>
</evidence>